<dbReference type="Gene3D" id="3.40.630.30">
    <property type="match status" value="1"/>
</dbReference>
<evidence type="ECO:0000313" key="3">
    <source>
        <dbReference type="Proteomes" id="UP000186456"/>
    </source>
</evidence>
<dbReference type="EMBL" id="FNJN01000004">
    <property type="protein sequence ID" value="SDP11979.1"/>
    <property type="molecule type" value="Genomic_DNA"/>
</dbReference>
<dbReference type="SUPFAM" id="SSF55729">
    <property type="entry name" value="Acyl-CoA N-acyltransferases (Nat)"/>
    <property type="match status" value="1"/>
</dbReference>
<dbReference type="GO" id="GO:0016747">
    <property type="term" value="F:acyltransferase activity, transferring groups other than amino-acyl groups"/>
    <property type="evidence" value="ECO:0007669"/>
    <property type="project" value="InterPro"/>
</dbReference>
<dbReference type="AlphaFoldDB" id="A0A1H0Q5T2"/>
<gene>
    <name evidence="2" type="ORF">SAMN04487788_2195</name>
</gene>
<dbReference type="CDD" id="cd04301">
    <property type="entry name" value="NAT_SF"/>
    <property type="match status" value="1"/>
</dbReference>
<protein>
    <submittedName>
        <fullName evidence="2">Acetyltransferase (GNAT) family protein</fullName>
    </submittedName>
</protein>
<name>A0A1H0Q5T2_MICTS</name>
<dbReference type="Proteomes" id="UP000186456">
    <property type="component" value="Unassembled WGS sequence"/>
</dbReference>
<dbReference type="Pfam" id="PF00583">
    <property type="entry name" value="Acetyltransf_1"/>
    <property type="match status" value="1"/>
</dbReference>
<organism evidence="2 3">
    <name type="scientific">Microbacterium testaceum (strain StLB037)</name>
    <dbReference type="NCBI Taxonomy" id="979556"/>
    <lineage>
        <taxon>Bacteria</taxon>
        <taxon>Bacillati</taxon>
        <taxon>Actinomycetota</taxon>
        <taxon>Actinomycetes</taxon>
        <taxon>Micrococcales</taxon>
        <taxon>Microbacteriaceae</taxon>
        <taxon>Microbacterium</taxon>
    </lineage>
</organism>
<proteinExistence type="predicted"/>
<accession>A0A1H0Q5T2</accession>
<dbReference type="RefSeq" id="WP_074695617.1">
    <property type="nucleotide sequence ID" value="NZ_FNJN01000004.1"/>
</dbReference>
<keyword evidence="2" id="KW-0808">Transferase</keyword>
<feature type="domain" description="N-acetyltransferase" evidence="1">
    <location>
        <begin position="20"/>
        <end position="156"/>
    </location>
</feature>
<evidence type="ECO:0000259" key="1">
    <source>
        <dbReference type="PROSITE" id="PS51186"/>
    </source>
</evidence>
<dbReference type="InterPro" id="IPR000182">
    <property type="entry name" value="GNAT_dom"/>
</dbReference>
<dbReference type="PROSITE" id="PS51186">
    <property type="entry name" value="GNAT"/>
    <property type="match status" value="1"/>
</dbReference>
<dbReference type="InterPro" id="IPR016181">
    <property type="entry name" value="Acyl_CoA_acyltransferase"/>
</dbReference>
<evidence type="ECO:0000313" key="2">
    <source>
        <dbReference type="EMBL" id="SDP11979.1"/>
    </source>
</evidence>
<sequence>MSVVIRTASFPHDAGSVSALVGDYLRRTEAEKAEHGLVDPRAAMPARYIREIDDPATVFADRRVLVAAVDGVDCGVLAVGSSGGVTEISRFWVPPGARGHGVGSALLTAALRGATRPVHLSVWEWREPALRMYRTAGFGIVPPWDERPGLVCLELR</sequence>
<reference evidence="2 3" key="1">
    <citation type="submission" date="2016-10" db="EMBL/GenBank/DDBJ databases">
        <authorList>
            <person name="de Groot N.N."/>
        </authorList>
    </citation>
    <scope>NUCLEOTIDE SEQUENCE [LARGE SCALE GENOMIC DNA]</scope>
    <source>
        <strain evidence="2 3">StLB037</strain>
    </source>
</reference>